<dbReference type="GO" id="GO:0016651">
    <property type="term" value="F:oxidoreductase activity, acting on NAD(P)H"/>
    <property type="evidence" value="ECO:0007669"/>
    <property type="project" value="UniProtKB-ARBA"/>
</dbReference>
<dbReference type="InterPro" id="IPR008254">
    <property type="entry name" value="Flavodoxin/NO_synth"/>
</dbReference>
<dbReference type="RefSeq" id="WP_249317831.1">
    <property type="nucleotide sequence ID" value="NZ_JACRSN010000001.1"/>
</dbReference>
<keyword evidence="3" id="KW-1185">Reference proteome</keyword>
<protein>
    <submittedName>
        <fullName evidence="2">NAD(P)H-dependent oxidoreductase</fullName>
    </submittedName>
</protein>
<dbReference type="PANTHER" id="PTHR39201">
    <property type="entry name" value="EXPORTED PROTEIN-RELATED"/>
    <property type="match status" value="1"/>
</dbReference>
<dbReference type="GO" id="GO:0010181">
    <property type="term" value="F:FMN binding"/>
    <property type="evidence" value="ECO:0007669"/>
    <property type="project" value="InterPro"/>
</dbReference>
<dbReference type="SUPFAM" id="SSF52218">
    <property type="entry name" value="Flavoproteins"/>
    <property type="match status" value="1"/>
</dbReference>
<reference evidence="2" key="1">
    <citation type="submission" date="2020-08" db="EMBL/GenBank/DDBJ databases">
        <title>Genome public.</title>
        <authorList>
            <person name="Liu C."/>
            <person name="Sun Q."/>
        </authorList>
    </citation>
    <scope>NUCLEOTIDE SEQUENCE</scope>
    <source>
        <strain evidence="2">NSJ-40</strain>
    </source>
</reference>
<sequence length="159" mass="17386">MSKSLVAYFSASGVTAKLAKKLATAIHADLHEIRPEQPYTQADLDWTNKNSRSSVEMQNKSFRPPIANAVEHMDQYDTVFVAFPIWWYVAPTIINSFLEQYDLTGKTIVPLATSGGSGMGDTCKELAASCRGAVLKEGKRFPAGAGEAELKSWAETVLK</sequence>
<dbReference type="InterPro" id="IPR029039">
    <property type="entry name" value="Flavoprotein-like_sf"/>
</dbReference>
<dbReference type="Pfam" id="PF12682">
    <property type="entry name" value="Flavodoxin_4"/>
    <property type="match status" value="1"/>
</dbReference>
<evidence type="ECO:0000259" key="1">
    <source>
        <dbReference type="Pfam" id="PF12682"/>
    </source>
</evidence>
<gene>
    <name evidence="2" type="ORF">IAG03_01115</name>
</gene>
<dbReference type="EMBL" id="JACRSN010000001">
    <property type="protein sequence ID" value="MBC8532622.1"/>
    <property type="molecule type" value="Genomic_DNA"/>
</dbReference>
<comment type="caution">
    <text evidence="2">The sequence shown here is derived from an EMBL/GenBank/DDBJ whole genome shotgun (WGS) entry which is preliminary data.</text>
</comment>
<feature type="domain" description="Flavodoxin-like" evidence="1">
    <location>
        <begin position="3"/>
        <end position="156"/>
    </location>
</feature>
<dbReference type="Proteomes" id="UP000651482">
    <property type="component" value="Unassembled WGS sequence"/>
</dbReference>
<accession>A0A926HLZ9</accession>
<organism evidence="2 3">
    <name type="scientific">Yeguia hominis</name>
    <dbReference type="NCBI Taxonomy" id="2763662"/>
    <lineage>
        <taxon>Bacteria</taxon>
        <taxon>Bacillati</taxon>
        <taxon>Bacillota</taxon>
        <taxon>Clostridia</taxon>
        <taxon>Eubacteriales</taxon>
        <taxon>Yeguiaceae</taxon>
        <taxon>Yeguia</taxon>
    </lineage>
</organism>
<dbReference type="AlphaFoldDB" id="A0A926HLZ9"/>
<dbReference type="NCBIfam" id="NF005501">
    <property type="entry name" value="PRK07116.1"/>
    <property type="match status" value="1"/>
</dbReference>
<evidence type="ECO:0000313" key="3">
    <source>
        <dbReference type="Proteomes" id="UP000651482"/>
    </source>
</evidence>
<dbReference type="Gene3D" id="3.40.50.360">
    <property type="match status" value="1"/>
</dbReference>
<dbReference type="PANTHER" id="PTHR39201:SF1">
    <property type="entry name" value="FLAVODOXIN-LIKE DOMAIN-CONTAINING PROTEIN"/>
    <property type="match status" value="1"/>
</dbReference>
<proteinExistence type="predicted"/>
<evidence type="ECO:0000313" key="2">
    <source>
        <dbReference type="EMBL" id="MBC8532622.1"/>
    </source>
</evidence>
<name>A0A926HLZ9_9FIRM</name>